<dbReference type="SMART" id="SM00347">
    <property type="entry name" value="HTH_MARR"/>
    <property type="match status" value="1"/>
</dbReference>
<organism evidence="2 3">
    <name type="scientific">Ramlibacter henchirensis</name>
    <dbReference type="NCBI Taxonomy" id="204072"/>
    <lineage>
        <taxon>Bacteria</taxon>
        <taxon>Pseudomonadati</taxon>
        <taxon>Pseudomonadota</taxon>
        <taxon>Betaproteobacteria</taxon>
        <taxon>Burkholderiales</taxon>
        <taxon>Comamonadaceae</taxon>
        <taxon>Ramlibacter</taxon>
    </lineage>
</organism>
<keyword evidence="3" id="KW-1185">Reference proteome</keyword>
<gene>
    <name evidence="2" type="ORF">EZ313_16415</name>
</gene>
<dbReference type="GO" id="GO:0003700">
    <property type="term" value="F:DNA-binding transcription factor activity"/>
    <property type="evidence" value="ECO:0007669"/>
    <property type="project" value="InterPro"/>
</dbReference>
<dbReference type="PANTHER" id="PTHR33164:SF43">
    <property type="entry name" value="HTH-TYPE TRANSCRIPTIONAL REPRESSOR YETL"/>
    <property type="match status" value="1"/>
</dbReference>
<dbReference type="InterPro" id="IPR000835">
    <property type="entry name" value="HTH_MarR-typ"/>
</dbReference>
<dbReference type="InterPro" id="IPR036390">
    <property type="entry name" value="WH_DNA-bd_sf"/>
</dbReference>
<dbReference type="GO" id="GO:0006950">
    <property type="term" value="P:response to stress"/>
    <property type="evidence" value="ECO:0007669"/>
    <property type="project" value="TreeGrafter"/>
</dbReference>
<reference evidence="2 3" key="1">
    <citation type="submission" date="2019-03" db="EMBL/GenBank/DDBJ databases">
        <title>Ramlibacter henchirensis DSM 14656, whole genome shotgun sequence.</title>
        <authorList>
            <person name="Zhang X."/>
            <person name="Feng G."/>
            <person name="Zhu H."/>
        </authorList>
    </citation>
    <scope>NUCLEOTIDE SEQUENCE [LARGE SCALE GENOMIC DNA]</scope>
    <source>
        <strain evidence="2 3">DSM 14656</strain>
    </source>
</reference>
<comment type="caution">
    <text evidence="2">The sequence shown here is derived from an EMBL/GenBank/DDBJ whole genome shotgun (WGS) entry which is preliminary data.</text>
</comment>
<dbReference type="AlphaFoldDB" id="A0A4Z0BWG0"/>
<dbReference type="Pfam" id="PF12802">
    <property type="entry name" value="MarR_2"/>
    <property type="match status" value="1"/>
</dbReference>
<dbReference type="Proteomes" id="UP000298180">
    <property type="component" value="Unassembled WGS sequence"/>
</dbReference>
<feature type="domain" description="HTH marR-type" evidence="1">
    <location>
        <begin position="56"/>
        <end position="191"/>
    </location>
</feature>
<dbReference type="PANTHER" id="PTHR33164">
    <property type="entry name" value="TRANSCRIPTIONAL REGULATOR, MARR FAMILY"/>
    <property type="match status" value="1"/>
</dbReference>
<protein>
    <submittedName>
        <fullName evidence="2">MarR family transcriptional regulator</fullName>
    </submittedName>
</protein>
<dbReference type="SUPFAM" id="SSF46785">
    <property type="entry name" value="Winged helix' DNA-binding domain"/>
    <property type="match status" value="1"/>
</dbReference>
<evidence type="ECO:0000313" key="2">
    <source>
        <dbReference type="EMBL" id="TFZ02824.1"/>
    </source>
</evidence>
<dbReference type="InterPro" id="IPR039422">
    <property type="entry name" value="MarR/SlyA-like"/>
</dbReference>
<dbReference type="InterPro" id="IPR036388">
    <property type="entry name" value="WH-like_DNA-bd_sf"/>
</dbReference>
<evidence type="ECO:0000259" key="1">
    <source>
        <dbReference type="PROSITE" id="PS50995"/>
    </source>
</evidence>
<dbReference type="Gene3D" id="1.10.10.10">
    <property type="entry name" value="Winged helix-like DNA-binding domain superfamily/Winged helix DNA-binding domain"/>
    <property type="match status" value="1"/>
</dbReference>
<accession>A0A4Z0BWG0</accession>
<proteinExistence type="predicted"/>
<evidence type="ECO:0000313" key="3">
    <source>
        <dbReference type="Proteomes" id="UP000298180"/>
    </source>
</evidence>
<dbReference type="PROSITE" id="PS50995">
    <property type="entry name" value="HTH_MARR_2"/>
    <property type="match status" value="1"/>
</dbReference>
<name>A0A4Z0BWG0_9BURK</name>
<sequence>MTICATAMQRRSRTAVHDMTLAKATATRPLRKGAHAPDRAITTRPELLVDGSDAGFRRLVHNMFVLTLRHEAIRGNHGALLGLSGPEYTCLVTLGYLQEAGSVNVKMLADHLFVSGAFATTTVGKLVKAGLVNKDTDSIDRRRVSLWLTSKGRAVLDAHGPIQRQVNDVRFGCLSRREFEQLSVMLEKLIESADQALALQAYLMHEAGVRPSAA</sequence>
<dbReference type="EMBL" id="SMLM01000002">
    <property type="protein sequence ID" value="TFZ02824.1"/>
    <property type="molecule type" value="Genomic_DNA"/>
</dbReference>